<dbReference type="EMBL" id="JACJJG010000140">
    <property type="protein sequence ID" value="MBM6674848.1"/>
    <property type="molecule type" value="Genomic_DNA"/>
</dbReference>
<dbReference type="Gene3D" id="3.30.70.1440">
    <property type="entry name" value="Multidrug efflux transporter AcrB pore domain"/>
    <property type="match status" value="1"/>
</dbReference>
<organism evidence="2 3">
    <name type="scientific">Marseilla massiliensis</name>
    <dbReference type="NCBI Taxonomy" id="1841864"/>
    <lineage>
        <taxon>Bacteria</taxon>
        <taxon>Pseudomonadati</taxon>
        <taxon>Bacteroidota</taxon>
        <taxon>Bacteroidia</taxon>
        <taxon>Bacteroidales</taxon>
        <taxon>Prevotellaceae</taxon>
        <taxon>Marseilla</taxon>
    </lineage>
</organism>
<dbReference type="SUPFAM" id="SSF82866">
    <property type="entry name" value="Multidrug efflux transporter AcrB transmembrane domain"/>
    <property type="match status" value="2"/>
</dbReference>
<feature type="transmembrane region" description="Helical" evidence="1">
    <location>
        <begin position="916"/>
        <end position="936"/>
    </location>
</feature>
<dbReference type="GO" id="GO:0005886">
    <property type="term" value="C:plasma membrane"/>
    <property type="evidence" value="ECO:0007669"/>
    <property type="project" value="TreeGrafter"/>
</dbReference>
<dbReference type="Gene3D" id="3.30.70.1430">
    <property type="entry name" value="Multidrug efflux transporter AcrB pore domain"/>
    <property type="match status" value="2"/>
</dbReference>
<evidence type="ECO:0000313" key="3">
    <source>
        <dbReference type="Proteomes" id="UP000706891"/>
    </source>
</evidence>
<name>A0A939B8W8_9BACT</name>
<feature type="transmembrane region" description="Helical" evidence="1">
    <location>
        <begin position="996"/>
        <end position="1019"/>
    </location>
</feature>
<dbReference type="Gene3D" id="3.30.2090.10">
    <property type="entry name" value="Multidrug efflux transporter AcrB TolC docking domain, DN and DC subdomains"/>
    <property type="match status" value="2"/>
</dbReference>
<accession>A0A939B8W8</accession>
<dbReference type="PRINTS" id="PR00702">
    <property type="entry name" value="ACRIFLAVINRP"/>
</dbReference>
<dbReference type="RefSeq" id="WP_205105919.1">
    <property type="nucleotide sequence ID" value="NZ_JACJJG010000140.1"/>
</dbReference>
<protein>
    <submittedName>
        <fullName evidence="2">Efflux RND transporter permease subunit</fullName>
    </submittedName>
</protein>
<dbReference type="AlphaFoldDB" id="A0A939B8W8"/>
<dbReference type="GO" id="GO:0042910">
    <property type="term" value="F:xenobiotic transmembrane transporter activity"/>
    <property type="evidence" value="ECO:0007669"/>
    <property type="project" value="TreeGrafter"/>
</dbReference>
<keyword evidence="1" id="KW-1133">Transmembrane helix</keyword>
<keyword evidence="3" id="KW-1185">Reference proteome</keyword>
<dbReference type="Proteomes" id="UP000706891">
    <property type="component" value="Unassembled WGS sequence"/>
</dbReference>
<comment type="caution">
    <text evidence="2">The sequence shown here is derived from an EMBL/GenBank/DDBJ whole genome shotgun (WGS) entry which is preliminary data.</text>
</comment>
<dbReference type="SUPFAM" id="SSF82714">
    <property type="entry name" value="Multidrug efflux transporter AcrB TolC docking domain, DN and DC subdomains"/>
    <property type="match status" value="2"/>
</dbReference>
<reference evidence="2" key="2">
    <citation type="journal article" date="2021" name="Sci. Rep.">
        <title>The distribution of antibiotic resistance genes in chicken gut microbiota commensals.</title>
        <authorList>
            <person name="Juricova H."/>
            <person name="Matiasovicova J."/>
            <person name="Kubasova T."/>
            <person name="Cejkova D."/>
            <person name="Rychlik I."/>
        </authorList>
    </citation>
    <scope>NUCLEOTIDE SEQUENCE</scope>
    <source>
        <strain evidence="2">An824</strain>
    </source>
</reference>
<feature type="transmembrane region" description="Helical" evidence="1">
    <location>
        <begin position="436"/>
        <end position="456"/>
    </location>
</feature>
<feature type="transmembrane region" description="Helical" evidence="1">
    <location>
        <begin position="340"/>
        <end position="359"/>
    </location>
</feature>
<keyword evidence="1" id="KW-0472">Membrane</keyword>
<feature type="transmembrane region" description="Helical" evidence="1">
    <location>
        <begin position="968"/>
        <end position="990"/>
    </location>
</feature>
<dbReference type="Gene3D" id="3.30.70.1320">
    <property type="entry name" value="Multidrug efflux transporter AcrB pore domain like"/>
    <property type="match status" value="1"/>
</dbReference>
<gene>
    <name evidence="2" type="ORF">H6A34_13345</name>
</gene>
<dbReference type="SUPFAM" id="SSF82693">
    <property type="entry name" value="Multidrug efflux transporter AcrB pore domain, PN1, PN2, PC1 and PC2 subdomains"/>
    <property type="match status" value="2"/>
</dbReference>
<evidence type="ECO:0000313" key="2">
    <source>
        <dbReference type="EMBL" id="MBM6674848.1"/>
    </source>
</evidence>
<evidence type="ECO:0000256" key="1">
    <source>
        <dbReference type="SAM" id="Phobius"/>
    </source>
</evidence>
<feature type="transmembrane region" description="Helical" evidence="1">
    <location>
        <begin position="890"/>
        <end position="910"/>
    </location>
</feature>
<dbReference type="Gene3D" id="1.20.1640.10">
    <property type="entry name" value="Multidrug efflux transporter AcrB transmembrane domain"/>
    <property type="match status" value="2"/>
</dbReference>
<dbReference type="PANTHER" id="PTHR32063:SF18">
    <property type="entry name" value="CATION EFFLUX SYSTEM PROTEIN"/>
    <property type="match status" value="1"/>
</dbReference>
<dbReference type="InterPro" id="IPR027463">
    <property type="entry name" value="AcrB_DN_DC_subdom"/>
</dbReference>
<keyword evidence="1" id="KW-0812">Transmembrane</keyword>
<dbReference type="PANTHER" id="PTHR32063">
    <property type="match status" value="1"/>
</dbReference>
<feature type="transmembrane region" description="Helical" evidence="1">
    <location>
        <begin position="866"/>
        <end position="883"/>
    </location>
</feature>
<dbReference type="InterPro" id="IPR001036">
    <property type="entry name" value="Acrflvin-R"/>
</dbReference>
<proteinExistence type="predicted"/>
<reference evidence="2" key="1">
    <citation type="submission" date="2020-08" db="EMBL/GenBank/DDBJ databases">
        <authorList>
            <person name="Cejkova D."/>
            <person name="Kubasova T."/>
            <person name="Jahodarova E."/>
            <person name="Rychlik I."/>
        </authorList>
    </citation>
    <scope>NUCLEOTIDE SEQUENCE</scope>
    <source>
        <strain evidence="2">An824</strain>
    </source>
</reference>
<sequence length="1036" mass="115232">MEQKKRNFVEWAMHYRQIVILIFSCLVAFGIYSLPGMRKNEFPDFTVRQGIVVAVAPGVPSDEMAEQVTKPLENYIFTYKEVKKAKTFSKSRDGITYIQVELNDDVNNKDEFWSKFKHGVADFKAQLPSNVLAIKVMDDFGDTSALLITMESKDKTYRELEDYMDCLQDSLRRIESVGRMTVSGMRHEQIAVYLDNERLSHYGLNDKTLTLTLMQKGFTTSGGRVKTDDYVQPLYVEKSLNSVYDIEQMIVFATPDGNNIRLKDVADVRREYPEADSYITNNGTKCILLSVEMKKGQNIVKMGDDIDKVMAGFQKTLPAGVSIYRITDQSKVVGDSVTNFLEELLIAIVAVVIVVMLLLPMRVALVAASTIPITIFISLGLFNAFGIELNTVTLAVLIMSLGMIVDNSIVIIDNYLECIGTGMSRWHASIQSTTHFFKSIFSATLAITVTFFPFLITLTGMFKDFIVMFPWGVTIVLMVSLLVATLLVPFMQFWFIRKPMESKKKPDGRKPFSFLDVLQKSYNKLLDVCFAHPKVTVTVGVLSVATGVFMMRYVPQKLMPAADRNQFAVEIYTPTGTSVKRTAEIADSLENMLRKDSRIVSVTSFKGCASPRFHTAYAPQIAGTSYAQFIVNTTGIEATEELLDEYMPKYGDYFPGARVRFKQLSYSEAVYPVEVRLSGENFDELKTQAEKLRDKMKDIPGLTQVHIDCNEPLASGDIILKEDEASRLGVSNLTVESTLAMRYGSGTTVATVWEGDDDIPVVLKGTKAERATNADVADERIPAAGGLATVPLRQVADIKPEWKEGQIVRRNGIYTVTVESDITRETNAMNVTKEVKELVGKMNVTAGITVSYGGEEEQSVEKMPSIIGGLVIAAVIIFFILLLHFRKISIAALIFASLLLCLFGTAAGILIQGVDLSITCILGVVSLMGILVRNGIIMFDYAEELRATEGMHAEEAIYHSAQRRMRPIFLTSAAASMGVIPMILGGSGLWMPMGTVICYGTLITMMFILTVLPAAYLLIFRGTTERRKRVDAIEEQ</sequence>
<feature type="transmembrane region" description="Helical" evidence="1">
    <location>
        <begin position="468"/>
        <end position="496"/>
    </location>
</feature>
<dbReference type="Pfam" id="PF00873">
    <property type="entry name" value="ACR_tran"/>
    <property type="match status" value="1"/>
</dbReference>